<sequence length="196" mass="20872">MCGGRGTRLGGDVEKPLVEVDRVPMIDRVLDALEDSRTGQIHPVVSPHTPATRERLVDRFGSDESVVDAPGDGYVADLGEALDRVGRDAPVLTVVADLPLLAPAVIDRVLAEFEAARSERDGDDPPSLTVCVPAVVKRRLGASVDTAFDHGGRELAPTGLNVVAGSDDHLYLSHDVRLSVNVNRPADRELAEALCD</sequence>
<keyword evidence="3" id="KW-0548">Nucleotidyltransferase</keyword>
<organism evidence="3 4">
    <name type="scientific">Halogranum amylolyticum</name>
    <dbReference type="NCBI Taxonomy" id="660520"/>
    <lineage>
        <taxon>Archaea</taxon>
        <taxon>Methanobacteriati</taxon>
        <taxon>Methanobacteriota</taxon>
        <taxon>Stenosarchaea group</taxon>
        <taxon>Halobacteria</taxon>
        <taxon>Halobacteriales</taxon>
        <taxon>Haloferacaceae</taxon>
    </lineage>
</organism>
<dbReference type="RefSeq" id="WP_089827462.1">
    <property type="nucleotide sequence ID" value="NZ_FODV01000021.1"/>
</dbReference>
<feature type="domain" description="MobA-like NTP transferase" evidence="2">
    <location>
        <begin position="2"/>
        <end position="117"/>
    </location>
</feature>
<reference evidence="4" key="1">
    <citation type="submission" date="2016-10" db="EMBL/GenBank/DDBJ databases">
        <authorList>
            <person name="Varghese N."/>
            <person name="Submissions S."/>
        </authorList>
    </citation>
    <scope>NUCLEOTIDE SEQUENCE [LARGE SCALE GENOMIC DNA]</scope>
    <source>
        <strain evidence="4">CGMCC 1.10121</strain>
    </source>
</reference>
<keyword evidence="4" id="KW-1185">Reference proteome</keyword>
<dbReference type="Proteomes" id="UP000199126">
    <property type="component" value="Unassembled WGS sequence"/>
</dbReference>
<dbReference type="OrthoDB" id="9782at2157"/>
<dbReference type="PANTHER" id="PTHR19136">
    <property type="entry name" value="MOLYBDENUM COFACTOR GUANYLYLTRANSFERASE"/>
    <property type="match status" value="1"/>
</dbReference>
<evidence type="ECO:0000259" key="2">
    <source>
        <dbReference type="Pfam" id="PF12804"/>
    </source>
</evidence>
<dbReference type="SUPFAM" id="SSF53448">
    <property type="entry name" value="Nucleotide-diphospho-sugar transferases"/>
    <property type="match status" value="1"/>
</dbReference>
<dbReference type="AlphaFoldDB" id="A0A1H8W0D7"/>
<keyword evidence="1 3" id="KW-0808">Transferase</keyword>
<proteinExistence type="predicted"/>
<evidence type="ECO:0000256" key="1">
    <source>
        <dbReference type="ARBA" id="ARBA00022679"/>
    </source>
</evidence>
<evidence type="ECO:0000313" key="4">
    <source>
        <dbReference type="Proteomes" id="UP000199126"/>
    </source>
</evidence>
<protein>
    <submittedName>
        <fullName evidence="3">Adenosylcobinamide-phosphate guanylyltransferase</fullName>
    </submittedName>
</protein>
<dbReference type="EMBL" id="FODV01000021">
    <property type="protein sequence ID" value="SEP20987.1"/>
    <property type="molecule type" value="Genomic_DNA"/>
</dbReference>
<dbReference type="InterPro" id="IPR029044">
    <property type="entry name" value="Nucleotide-diphossugar_trans"/>
</dbReference>
<evidence type="ECO:0000313" key="3">
    <source>
        <dbReference type="EMBL" id="SEP20987.1"/>
    </source>
</evidence>
<dbReference type="Pfam" id="PF12804">
    <property type="entry name" value="NTP_transf_3"/>
    <property type="match status" value="1"/>
</dbReference>
<dbReference type="Gene3D" id="3.90.550.10">
    <property type="entry name" value="Spore Coat Polysaccharide Biosynthesis Protein SpsA, Chain A"/>
    <property type="match status" value="1"/>
</dbReference>
<accession>A0A1H8W0D7</accession>
<dbReference type="PANTHER" id="PTHR19136:SF86">
    <property type="entry name" value="ADENOSYLCOBINAMIDE-PHOSPHATE GUANYLYLTRANSFERASE"/>
    <property type="match status" value="1"/>
</dbReference>
<gene>
    <name evidence="3" type="ORF">SAMN04487948_12179</name>
</gene>
<dbReference type="InterPro" id="IPR025877">
    <property type="entry name" value="MobA-like_NTP_Trfase"/>
</dbReference>
<dbReference type="GO" id="GO:0016779">
    <property type="term" value="F:nucleotidyltransferase activity"/>
    <property type="evidence" value="ECO:0007669"/>
    <property type="project" value="UniProtKB-KW"/>
</dbReference>
<name>A0A1H8W0D7_9EURY</name>